<gene>
    <name evidence="2" type="ORF">CONCODRAFT_77895</name>
</gene>
<sequence>MNNRISTTTGATSLPHSTLGSLHNKQKNYALMKIELEKLNTEFINFTDQVFKLSEFNNNLNQLTVIYSSMFMSVQKLEKNNVEEGEDNNENNNSYYNNNSYQMNE</sequence>
<reference evidence="2 3" key="1">
    <citation type="journal article" date="2015" name="Genome Biol. Evol.">
        <title>Phylogenomic analyses indicate that early fungi evolved digesting cell walls of algal ancestors of land plants.</title>
        <authorList>
            <person name="Chang Y."/>
            <person name="Wang S."/>
            <person name="Sekimoto S."/>
            <person name="Aerts A.L."/>
            <person name="Choi C."/>
            <person name="Clum A."/>
            <person name="LaButti K.M."/>
            <person name="Lindquist E.A."/>
            <person name="Yee Ngan C."/>
            <person name="Ohm R.A."/>
            <person name="Salamov A.A."/>
            <person name="Grigoriev I.V."/>
            <person name="Spatafora J.W."/>
            <person name="Berbee M.L."/>
        </authorList>
    </citation>
    <scope>NUCLEOTIDE SEQUENCE [LARGE SCALE GENOMIC DNA]</scope>
    <source>
        <strain evidence="2 3">NRRL 28638</strain>
    </source>
</reference>
<accession>A0A137PB45</accession>
<keyword evidence="3" id="KW-1185">Reference proteome</keyword>
<dbReference type="EMBL" id="KQ964457">
    <property type="protein sequence ID" value="KXN72225.1"/>
    <property type="molecule type" value="Genomic_DNA"/>
</dbReference>
<name>A0A137PB45_CONC2</name>
<evidence type="ECO:0000313" key="3">
    <source>
        <dbReference type="Proteomes" id="UP000070444"/>
    </source>
</evidence>
<dbReference type="AlphaFoldDB" id="A0A137PB45"/>
<dbReference type="Proteomes" id="UP000070444">
    <property type="component" value="Unassembled WGS sequence"/>
</dbReference>
<protein>
    <submittedName>
        <fullName evidence="2">Uncharacterized protein</fullName>
    </submittedName>
</protein>
<evidence type="ECO:0000313" key="2">
    <source>
        <dbReference type="EMBL" id="KXN72225.1"/>
    </source>
</evidence>
<proteinExistence type="predicted"/>
<feature type="compositionally biased region" description="Low complexity" evidence="1">
    <location>
        <begin position="90"/>
        <end position="105"/>
    </location>
</feature>
<organism evidence="2 3">
    <name type="scientific">Conidiobolus coronatus (strain ATCC 28846 / CBS 209.66 / NRRL 28638)</name>
    <name type="common">Delacroixia coronata</name>
    <dbReference type="NCBI Taxonomy" id="796925"/>
    <lineage>
        <taxon>Eukaryota</taxon>
        <taxon>Fungi</taxon>
        <taxon>Fungi incertae sedis</taxon>
        <taxon>Zoopagomycota</taxon>
        <taxon>Entomophthoromycotina</taxon>
        <taxon>Entomophthoromycetes</taxon>
        <taxon>Entomophthorales</taxon>
        <taxon>Ancylistaceae</taxon>
        <taxon>Conidiobolus</taxon>
    </lineage>
</organism>
<evidence type="ECO:0000256" key="1">
    <source>
        <dbReference type="SAM" id="MobiDB-lite"/>
    </source>
</evidence>
<feature type="region of interest" description="Disordered" evidence="1">
    <location>
        <begin position="81"/>
        <end position="105"/>
    </location>
</feature>